<dbReference type="EMBL" id="CP120682">
    <property type="protein sequence ID" value="WKN37234.1"/>
    <property type="molecule type" value="Genomic_DNA"/>
</dbReference>
<reference evidence="10" key="2">
    <citation type="journal article" date="2024" name="Antonie Van Leeuwenhoek">
        <title>Roseihalotalea indica gen. nov., sp. nov., a halophilic Bacteroidetes from mesopelagic Southwest Indian Ocean with higher carbohydrate metabolic potential.</title>
        <authorList>
            <person name="Chen B."/>
            <person name="Zhang M."/>
            <person name="Lin D."/>
            <person name="Ye J."/>
            <person name="Tang K."/>
        </authorList>
    </citation>
    <scope>NUCLEOTIDE SEQUENCE</scope>
    <source>
        <strain evidence="10">TK19036</strain>
    </source>
</reference>
<evidence type="ECO:0000256" key="1">
    <source>
        <dbReference type="ARBA" id="ARBA00004571"/>
    </source>
</evidence>
<dbReference type="GO" id="GO:0009279">
    <property type="term" value="C:cell outer membrane"/>
    <property type="evidence" value="ECO:0007669"/>
    <property type="project" value="UniProtKB-SubCell"/>
</dbReference>
<evidence type="ECO:0000256" key="7">
    <source>
        <dbReference type="PROSITE-ProRule" id="PRU01360"/>
    </source>
</evidence>
<evidence type="ECO:0000259" key="9">
    <source>
        <dbReference type="Pfam" id="PF07715"/>
    </source>
</evidence>
<keyword evidence="2 7" id="KW-0813">Transport</keyword>
<sequence>MKLLRLLCILLLAGSSPLWAQQRSVSGTVTTEEDGALPGVNILLKGTSTGTVTDIDGNFRMNIPNNDAILVFSAVGYTTEEVEVGNQTEIDLLLLPDIQSLSEVVVVGYGTQNKENLTGSVETIDADRITKQPVMQTSQALMGTAPGVTVLQNSSQPGSDGGTIRIRGTGTLGNSNPLVLIDGVPGDMNGVDPRDIANISVLKDAASASIYGSRAANGVILITTKRGKEGGFSVNYSGYGGWQTPTNFPKYLDGYGYLVNYNLARENLGQDPLYSQEYIDAWQANHATDPDHYPNTDWVDELFTKPGFQQSHHLSLSGGGENARVLGSLSFMDQDGNIPNYNFKRYQGRINTDITVSDKVGFNFDLNVRRSVRQQPEANLQEVTRQAYRIPPIFAAQYSDGSWGPGWNGQNPLASVMEGGFNNEDYNYVRGILKAHYKPISGLEIATMYAPEYNDYFQKAFNRQYQVYNFDTKELEYNYPDRNSLSQRNNRDLTHNFNATATYEKDLGRHFIKGLVGYELITFRYDYFTAYRDNFPLQDYPQLNVGSQDNMQNGGSAYDWGLQSYFARINYDYDGKYLLEANVRRDGSSRFAEGNKYGIFPSVSAGWRISEENFLAGVDFITNLKIRASWGQLGNQQLVDQSNNPIIYPFASTITLGQDFLFGGTPYSGAAQTALANKEISWETTETTNFGLDLGLFANRFTLSAEYYIRNTRDILLQLPVPMTIGLESPFQNAGKVRNQGWDLALGWQDEVGSFNYNVNLNVSDVKNEVTDLLGAGPFINGNSIIQEGDPINAIYGYQSSGYFQTQEEVDNSPAQFGALAPGDIKYVNQLTEDTNGDGIPDQADAVINADDRIVIGNPFPRLTYGLNMGAGYKGFDLTIFIQGVGKRDVYLQGDAIWAFQNAGKIQEWHQDYWTPENPNASHPRLVATTSHNNYETSDFWVWNAAYTRLRNLTFGYTFPQTMMDDIFVDRLRIYFSGQNLLTLDDMAPGWDPETPNNTTGGLYPITKVFTFGVDLTF</sequence>
<keyword evidence="10" id="KW-0675">Receptor</keyword>
<dbReference type="SUPFAM" id="SSF56935">
    <property type="entry name" value="Porins"/>
    <property type="match status" value="1"/>
</dbReference>
<feature type="domain" description="TonB-dependent receptor plug" evidence="9">
    <location>
        <begin position="114"/>
        <end position="219"/>
    </location>
</feature>
<dbReference type="InterPro" id="IPR036942">
    <property type="entry name" value="Beta-barrel_TonB_sf"/>
</dbReference>
<evidence type="ECO:0000256" key="2">
    <source>
        <dbReference type="ARBA" id="ARBA00022448"/>
    </source>
</evidence>
<reference evidence="10" key="1">
    <citation type="journal article" date="2023" name="Comput. Struct. Biotechnol. J.">
        <title>Discovery of a novel marine Bacteroidetes with a rich repertoire of carbohydrate-active enzymes.</title>
        <authorList>
            <person name="Chen B."/>
            <person name="Liu G."/>
            <person name="Chen Q."/>
            <person name="Wang H."/>
            <person name="Liu L."/>
            <person name="Tang K."/>
        </authorList>
    </citation>
    <scope>NUCLEOTIDE SEQUENCE</scope>
    <source>
        <strain evidence="10">TK19036</strain>
    </source>
</reference>
<comment type="subcellular location">
    <subcellularLocation>
        <location evidence="1 7">Cell outer membrane</location>
        <topology evidence="1 7">Multi-pass membrane protein</topology>
    </subcellularLocation>
</comment>
<dbReference type="InterPro" id="IPR023996">
    <property type="entry name" value="TonB-dep_OMP_SusC/RagA"/>
</dbReference>
<dbReference type="InterPro" id="IPR008969">
    <property type="entry name" value="CarboxyPept-like_regulatory"/>
</dbReference>
<keyword evidence="6 7" id="KW-0998">Cell outer membrane</keyword>
<proteinExistence type="inferred from homology"/>
<evidence type="ECO:0000313" key="10">
    <source>
        <dbReference type="EMBL" id="WKN37234.1"/>
    </source>
</evidence>
<feature type="chain" id="PRO_5041449208" evidence="8">
    <location>
        <begin position="21"/>
        <end position="1018"/>
    </location>
</feature>
<dbReference type="Pfam" id="PF07715">
    <property type="entry name" value="Plug"/>
    <property type="match status" value="1"/>
</dbReference>
<accession>A0AA49GNY2</accession>
<dbReference type="Gene3D" id="2.40.170.20">
    <property type="entry name" value="TonB-dependent receptor, beta-barrel domain"/>
    <property type="match status" value="1"/>
</dbReference>
<keyword evidence="3 7" id="KW-1134">Transmembrane beta strand</keyword>
<keyword evidence="8" id="KW-0732">Signal</keyword>
<evidence type="ECO:0000256" key="4">
    <source>
        <dbReference type="ARBA" id="ARBA00022692"/>
    </source>
</evidence>
<dbReference type="InterPro" id="IPR039426">
    <property type="entry name" value="TonB-dep_rcpt-like"/>
</dbReference>
<dbReference type="InterPro" id="IPR037066">
    <property type="entry name" value="Plug_dom_sf"/>
</dbReference>
<feature type="signal peptide" evidence="8">
    <location>
        <begin position="1"/>
        <end position="20"/>
    </location>
</feature>
<dbReference type="FunFam" id="2.170.130.10:FF:000003">
    <property type="entry name" value="SusC/RagA family TonB-linked outer membrane protein"/>
    <property type="match status" value="1"/>
</dbReference>
<dbReference type="Gene3D" id="2.60.40.1120">
    <property type="entry name" value="Carboxypeptidase-like, regulatory domain"/>
    <property type="match status" value="1"/>
</dbReference>
<dbReference type="Pfam" id="PF13715">
    <property type="entry name" value="CarbopepD_reg_2"/>
    <property type="match status" value="1"/>
</dbReference>
<dbReference type="PROSITE" id="PS52016">
    <property type="entry name" value="TONB_DEPENDENT_REC_3"/>
    <property type="match status" value="1"/>
</dbReference>
<dbReference type="AlphaFoldDB" id="A0AA49GNY2"/>
<name>A0AA49GNY2_9BACT</name>
<dbReference type="InterPro" id="IPR012910">
    <property type="entry name" value="Plug_dom"/>
</dbReference>
<dbReference type="InterPro" id="IPR023997">
    <property type="entry name" value="TonB-dep_OMP_SusC/RagA_CS"/>
</dbReference>
<keyword evidence="4 7" id="KW-0812">Transmembrane</keyword>
<comment type="similarity">
    <text evidence="7">Belongs to the TonB-dependent receptor family.</text>
</comment>
<evidence type="ECO:0000256" key="5">
    <source>
        <dbReference type="ARBA" id="ARBA00023136"/>
    </source>
</evidence>
<evidence type="ECO:0000256" key="6">
    <source>
        <dbReference type="ARBA" id="ARBA00023237"/>
    </source>
</evidence>
<dbReference type="Gene3D" id="2.170.130.10">
    <property type="entry name" value="TonB-dependent receptor, plug domain"/>
    <property type="match status" value="1"/>
</dbReference>
<dbReference type="NCBIfam" id="TIGR04057">
    <property type="entry name" value="SusC_RagA_signa"/>
    <property type="match status" value="1"/>
</dbReference>
<gene>
    <name evidence="10" type="ORF">K4G66_00740</name>
</gene>
<organism evidence="10">
    <name type="scientific">Roseihalotalea indica</name>
    <dbReference type="NCBI Taxonomy" id="2867963"/>
    <lineage>
        <taxon>Bacteria</taxon>
        <taxon>Pseudomonadati</taxon>
        <taxon>Bacteroidota</taxon>
        <taxon>Cytophagia</taxon>
        <taxon>Cytophagales</taxon>
        <taxon>Catalimonadaceae</taxon>
        <taxon>Roseihalotalea</taxon>
    </lineage>
</organism>
<dbReference type="SUPFAM" id="SSF49464">
    <property type="entry name" value="Carboxypeptidase regulatory domain-like"/>
    <property type="match status" value="1"/>
</dbReference>
<dbReference type="NCBIfam" id="TIGR04056">
    <property type="entry name" value="OMP_RagA_SusC"/>
    <property type="match status" value="1"/>
</dbReference>
<protein>
    <submittedName>
        <fullName evidence="10">TonB-dependent receptor</fullName>
    </submittedName>
</protein>
<evidence type="ECO:0000256" key="3">
    <source>
        <dbReference type="ARBA" id="ARBA00022452"/>
    </source>
</evidence>
<evidence type="ECO:0000256" key="8">
    <source>
        <dbReference type="SAM" id="SignalP"/>
    </source>
</evidence>
<keyword evidence="5 7" id="KW-0472">Membrane</keyword>